<feature type="region of interest" description="Disordered" evidence="1">
    <location>
        <begin position="117"/>
        <end position="145"/>
    </location>
</feature>
<gene>
    <name evidence="3" type="ORF">ABC977_09330</name>
</gene>
<accession>A0ABV4BDM2</accession>
<dbReference type="RefSeq" id="WP_369666993.1">
    <property type="nucleotide sequence ID" value="NZ_JBDKXB010000010.1"/>
</dbReference>
<evidence type="ECO:0000313" key="3">
    <source>
        <dbReference type="EMBL" id="MEY6432605.1"/>
    </source>
</evidence>
<feature type="compositionally biased region" description="Basic and acidic residues" evidence="1">
    <location>
        <begin position="121"/>
        <end position="139"/>
    </location>
</feature>
<dbReference type="Proteomes" id="UP001564408">
    <property type="component" value="Unassembled WGS sequence"/>
</dbReference>
<dbReference type="Pfam" id="PF10986">
    <property type="entry name" value="ZrgA"/>
    <property type="match status" value="1"/>
</dbReference>
<reference evidence="3 4" key="1">
    <citation type="submission" date="2024-05" db="EMBL/GenBank/DDBJ databases">
        <title>Genome Sequence and Characterization of the New Strain Purple Sulfur Bacterium of Genus Thioalkalicoccus.</title>
        <authorList>
            <person name="Bryantseva I.A."/>
            <person name="Kyndt J.A."/>
            <person name="Imhoff J.F."/>
        </authorList>
    </citation>
    <scope>NUCLEOTIDE SEQUENCE [LARGE SCALE GENOMIC DNA]</scope>
    <source>
        <strain evidence="3 4">Um2</strain>
    </source>
</reference>
<evidence type="ECO:0000313" key="4">
    <source>
        <dbReference type="Proteomes" id="UP001564408"/>
    </source>
</evidence>
<evidence type="ECO:0000256" key="2">
    <source>
        <dbReference type="SAM" id="SignalP"/>
    </source>
</evidence>
<proteinExistence type="predicted"/>
<sequence>MFRTTLARGPAIGLILTLSGVLTAPTLLAHEDDDHRQLGAHVHGIGHLNLAIDEGAVEIELIIPAFDIVGFEHVPRTEEQHQAVAAAVTLLRDGERLFDLPSAADCRLRHVEIPTGLGDADAEHRHDHGYGHAHGDHEGTTTSDDASVHSDVVVHYLFACAEPAAIDRLDVNLFTPFPSLEGLRVQYVTAAGQGAGDLTPARNRLSF</sequence>
<feature type="chain" id="PRO_5047379919" evidence="2">
    <location>
        <begin position="30"/>
        <end position="207"/>
    </location>
</feature>
<organism evidence="3 4">
    <name type="scientific">Thioalkalicoccus limnaeus</name>
    <dbReference type="NCBI Taxonomy" id="120681"/>
    <lineage>
        <taxon>Bacteria</taxon>
        <taxon>Pseudomonadati</taxon>
        <taxon>Pseudomonadota</taxon>
        <taxon>Gammaproteobacteria</taxon>
        <taxon>Chromatiales</taxon>
        <taxon>Chromatiaceae</taxon>
        <taxon>Thioalkalicoccus</taxon>
    </lineage>
</organism>
<evidence type="ECO:0000256" key="1">
    <source>
        <dbReference type="SAM" id="MobiDB-lite"/>
    </source>
</evidence>
<feature type="signal peptide" evidence="2">
    <location>
        <begin position="1"/>
        <end position="29"/>
    </location>
</feature>
<protein>
    <submittedName>
        <fullName evidence="3">DUF2796 domain-containing protein</fullName>
    </submittedName>
</protein>
<dbReference type="InterPro" id="IPR021253">
    <property type="entry name" value="ZrgA-like"/>
</dbReference>
<comment type="caution">
    <text evidence="3">The sequence shown here is derived from an EMBL/GenBank/DDBJ whole genome shotgun (WGS) entry which is preliminary data.</text>
</comment>
<dbReference type="EMBL" id="JBDKXB010000010">
    <property type="protein sequence ID" value="MEY6432605.1"/>
    <property type="molecule type" value="Genomic_DNA"/>
</dbReference>
<name>A0ABV4BDM2_9GAMM</name>
<keyword evidence="4" id="KW-1185">Reference proteome</keyword>
<keyword evidence="2" id="KW-0732">Signal</keyword>